<dbReference type="EMBL" id="BMJV01000001">
    <property type="protein sequence ID" value="GGG63280.1"/>
    <property type="molecule type" value="Genomic_DNA"/>
</dbReference>
<evidence type="ECO:0000259" key="1">
    <source>
        <dbReference type="Pfam" id="PF13460"/>
    </source>
</evidence>
<sequence>MSRILLVGATGGVGHRLLPLLIERGHEVTALHRSPDQAEALRQSGAATALADLMEIDGSGFAELAKGHDVIVFSAGAAGSGLERTAKIDGDGPLRMIDAARTHGISRLYLVSAMPDAGRGKEPNEKFEFYMQTKKNADSALAATAFDWVILRPGTLIDSDEARPVALSQALPYASVSRGSVAMVLAELIDRPSIRREILELTDGSTPITAAVGALARA</sequence>
<keyword evidence="3" id="KW-1185">Reference proteome</keyword>
<dbReference type="PANTHER" id="PTHR15020:SF50">
    <property type="entry name" value="UPF0659 PROTEIN YMR090W"/>
    <property type="match status" value="1"/>
</dbReference>
<feature type="domain" description="NAD(P)-binding" evidence="1">
    <location>
        <begin position="8"/>
        <end position="192"/>
    </location>
</feature>
<comment type="caution">
    <text evidence="2">The sequence shown here is derived from an EMBL/GenBank/DDBJ whole genome shotgun (WGS) entry which is preliminary data.</text>
</comment>
<dbReference type="InterPro" id="IPR036291">
    <property type="entry name" value="NAD(P)-bd_dom_sf"/>
</dbReference>
<accession>A0A8J2ZHA5</accession>
<dbReference type="Proteomes" id="UP000617145">
    <property type="component" value="Unassembled WGS sequence"/>
</dbReference>
<dbReference type="SUPFAM" id="SSF51735">
    <property type="entry name" value="NAD(P)-binding Rossmann-fold domains"/>
    <property type="match status" value="1"/>
</dbReference>
<proteinExistence type="predicted"/>
<protein>
    <submittedName>
        <fullName evidence="2">NAD-dependent dehydratase</fullName>
    </submittedName>
</protein>
<evidence type="ECO:0000313" key="3">
    <source>
        <dbReference type="Proteomes" id="UP000617145"/>
    </source>
</evidence>
<evidence type="ECO:0000313" key="2">
    <source>
        <dbReference type="EMBL" id="GGG63280.1"/>
    </source>
</evidence>
<name>A0A8J2ZHA5_9RHOB</name>
<reference evidence="2" key="1">
    <citation type="journal article" date="2014" name="Int. J. Syst. Evol. Microbiol.">
        <title>Complete genome sequence of Corynebacterium casei LMG S-19264T (=DSM 44701T), isolated from a smear-ripened cheese.</title>
        <authorList>
            <consortium name="US DOE Joint Genome Institute (JGI-PGF)"/>
            <person name="Walter F."/>
            <person name="Albersmeier A."/>
            <person name="Kalinowski J."/>
            <person name="Ruckert C."/>
        </authorList>
    </citation>
    <scope>NUCLEOTIDE SEQUENCE</scope>
    <source>
        <strain evidence="2">CGMCC 1.15762</strain>
    </source>
</reference>
<reference evidence="2" key="2">
    <citation type="submission" date="2020-09" db="EMBL/GenBank/DDBJ databases">
        <authorList>
            <person name="Sun Q."/>
            <person name="Zhou Y."/>
        </authorList>
    </citation>
    <scope>NUCLEOTIDE SEQUENCE</scope>
    <source>
        <strain evidence="2">CGMCC 1.15762</strain>
    </source>
</reference>
<dbReference type="PANTHER" id="PTHR15020">
    <property type="entry name" value="FLAVIN REDUCTASE-RELATED"/>
    <property type="match status" value="1"/>
</dbReference>
<gene>
    <name evidence="2" type="ORF">GCM10011415_07100</name>
</gene>
<dbReference type="Gene3D" id="3.40.50.720">
    <property type="entry name" value="NAD(P)-binding Rossmann-like Domain"/>
    <property type="match status" value="1"/>
</dbReference>
<dbReference type="AlphaFoldDB" id="A0A8J2ZHA5"/>
<dbReference type="InterPro" id="IPR016040">
    <property type="entry name" value="NAD(P)-bd_dom"/>
</dbReference>
<organism evidence="2 3">
    <name type="scientific">Salipiger pallidus</name>
    <dbReference type="NCBI Taxonomy" id="1775170"/>
    <lineage>
        <taxon>Bacteria</taxon>
        <taxon>Pseudomonadati</taxon>
        <taxon>Pseudomonadota</taxon>
        <taxon>Alphaproteobacteria</taxon>
        <taxon>Rhodobacterales</taxon>
        <taxon>Roseobacteraceae</taxon>
        <taxon>Salipiger</taxon>
    </lineage>
</organism>
<dbReference type="Pfam" id="PF13460">
    <property type="entry name" value="NAD_binding_10"/>
    <property type="match status" value="1"/>
</dbReference>
<dbReference type="RefSeq" id="WP_188788815.1">
    <property type="nucleotide sequence ID" value="NZ_BMJV01000001.1"/>
</dbReference>